<dbReference type="RefSeq" id="WP_331301586.1">
    <property type="nucleotide sequence ID" value="NZ_MLCA01000002.1"/>
</dbReference>
<keyword evidence="1" id="KW-0378">Hydrolase</keyword>
<name>A0ABU7TMD7_9HYPH</name>
<comment type="caution">
    <text evidence="1">The sequence shown here is derived from an EMBL/GenBank/DDBJ whole genome shotgun (WGS) entry which is preliminary data.</text>
</comment>
<keyword evidence="1" id="KW-0547">Nucleotide-binding</keyword>
<evidence type="ECO:0000313" key="2">
    <source>
        <dbReference type="Proteomes" id="UP001355206"/>
    </source>
</evidence>
<proteinExistence type="predicted"/>
<keyword evidence="1" id="KW-0347">Helicase</keyword>
<keyword evidence="1" id="KW-0067">ATP-binding</keyword>
<organism evidence="1 2">
    <name type="scientific">Methylobacterium oryzae</name>
    <dbReference type="NCBI Taxonomy" id="334852"/>
    <lineage>
        <taxon>Bacteria</taxon>
        <taxon>Pseudomonadati</taxon>
        <taxon>Pseudomonadota</taxon>
        <taxon>Alphaproteobacteria</taxon>
        <taxon>Hyphomicrobiales</taxon>
        <taxon>Methylobacteriaceae</taxon>
        <taxon>Methylobacterium</taxon>
    </lineage>
</organism>
<accession>A0ABU7TMD7</accession>
<keyword evidence="2" id="KW-1185">Reference proteome</keyword>
<gene>
    <name evidence="1" type="ORF">MOTC310_09420</name>
</gene>
<reference evidence="1 2" key="1">
    <citation type="journal article" date="2012" name="Genet. Mol. Biol.">
        <title>Analysis of 16S rRNA and mxaF genes revealing insights into Methylobacterium niche-specific plant association.</title>
        <authorList>
            <person name="Dourado M.N."/>
            <person name="Andreote F.D."/>
            <person name="Dini-Andreote F."/>
            <person name="Conti R."/>
            <person name="Araujo J.M."/>
            <person name="Araujo W.L."/>
        </authorList>
    </citation>
    <scope>NUCLEOTIDE SEQUENCE [LARGE SCALE GENOMIC DNA]</scope>
    <source>
        <strain evidence="1 2">TC3-10</strain>
    </source>
</reference>
<dbReference type="Proteomes" id="UP001355206">
    <property type="component" value="Unassembled WGS sequence"/>
</dbReference>
<sequence length="122" mass="13663">MRDASAQELLLLSALQECRIQLDAARKDEATRAAVRAELEAALRREAALSAAIVEERERTEAVRLVLQALVMSVRWFGLRRRLFRARIARLGRETPDSGPQSARHPVLLAEARRVLGAPAER</sequence>
<evidence type="ECO:0000313" key="1">
    <source>
        <dbReference type="EMBL" id="MEE7490681.1"/>
    </source>
</evidence>
<dbReference type="GO" id="GO:0004386">
    <property type="term" value="F:helicase activity"/>
    <property type="evidence" value="ECO:0007669"/>
    <property type="project" value="UniProtKB-KW"/>
</dbReference>
<dbReference type="EMBL" id="MLCA01000002">
    <property type="protein sequence ID" value="MEE7490681.1"/>
    <property type="molecule type" value="Genomic_DNA"/>
</dbReference>
<protein>
    <submittedName>
        <fullName evidence="1">ATP-dependent helicase</fullName>
    </submittedName>
</protein>